<dbReference type="Proteomes" id="UP001589870">
    <property type="component" value="Unassembled WGS sequence"/>
</dbReference>
<dbReference type="Pfam" id="PF02870">
    <property type="entry name" value="Methyltransf_1N"/>
    <property type="match status" value="1"/>
</dbReference>
<proteinExistence type="predicted"/>
<dbReference type="GO" id="GO:0003908">
    <property type="term" value="F:methylated-DNA-[protein]-cysteine S-methyltransferase activity"/>
    <property type="evidence" value="ECO:0007669"/>
    <property type="project" value="UniProtKB-EC"/>
</dbReference>
<dbReference type="Gene3D" id="3.30.160.70">
    <property type="entry name" value="Methylated DNA-protein cysteine methyltransferase domain"/>
    <property type="match status" value="1"/>
</dbReference>
<dbReference type="PANTHER" id="PTHR10815">
    <property type="entry name" value="METHYLATED-DNA--PROTEIN-CYSTEINE METHYLTRANSFERASE"/>
    <property type="match status" value="1"/>
</dbReference>
<evidence type="ECO:0000259" key="2">
    <source>
        <dbReference type="Pfam" id="PF01035"/>
    </source>
</evidence>
<feature type="domain" description="Methylguanine DNA methyltransferase ribonuclease-like" evidence="3">
    <location>
        <begin position="4"/>
        <end position="75"/>
    </location>
</feature>
<dbReference type="InterPro" id="IPR036631">
    <property type="entry name" value="MGMT_N_sf"/>
</dbReference>
<evidence type="ECO:0000313" key="4">
    <source>
        <dbReference type="EMBL" id="MFC0861730.1"/>
    </source>
</evidence>
<dbReference type="GO" id="GO:0032259">
    <property type="term" value="P:methylation"/>
    <property type="evidence" value="ECO:0007669"/>
    <property type="project" value="UniProtKB-KW"/>
</dbReference>
<feature type="domain" description="Methylated-DNA-[protein]-cysteine S-methyltransferase DNA binding" evidence="2">
    <location>
        <begin position="83"/>
        <end position="164"/>
    </location>
</feature>
<evidence type="ECO:0000259" key="3">
    <source>
        <dbReference type="Pfam" id="PF02870"/>
    </source>
</evidence>
<comment type="caution">
    <text evidence="4">The sequence shown here is derived from an EMBL/GenBank/DDBJ whole genome shotgun (WGS) entry which is preliminary data.</text>
</comment>
<gene>
    <name evidence="4" type="ORF">ACFHYQ_05410</name>
</gene>
<keyword evidence="1" id="KW-0227">DNA damage</keyword>
<dbReference type="SUPFAM" id="SSF53155">
    <property type="entry name" value="Methylated DNA-protein cysteine methyltransferase domain"/>
    <property type="match status" value="1"/>
</dbReference>
<dbReference type="Pfam" id="PF01035">
    <property type="entry name" value="DNA_binding_1"/>
    <property type="match status" value="1"/>
</dbReference>
<protein>
    <submittedName>
        <fullName evidence="4">Methylated-DNA--[protein]-cysteine S-methyltransferase</fullName>
        <ecNumber evidence="4">2.1.1.63</ecNumber>
    </submittedName>
</protein>
<dbReference type="EMBL" id="JBHMQT010000006">
    <property type="protein sequence ID" value="MFC0861730.1"/>
    <property type="molecule type" value="Genomic_DNA"/>
</dbReference>
<accession>A0ABV6U1I2</accession>
<dbReference type="InterPro" id="IPR036217">
    <property type="entry name" value="MethylDNA_cys_MeTrfase_DNAb"/>
</dbReference>
<organism evidence="4 5">
    <name type="scientific">Sphaerimonospora cavernae</name>
    <dbReference type="NCBI Taxonomy" id="1740611"/>
    <lineage>
        <taxon>Bacteria</taxon>
        <taxon>Bacillati</taxon>
        <taxon>Actinomycetota</taxon>
        <taxon>Actinomycetes</taxon>
        <taxon>Streptosporangiales</taxon>
        <taxon>Streptosporangiaceae</taxon>
        <taxon>Sphaerimonospora</taxon>
    </lineage>
</organism>
<dbReference type="InterPro" id="IPR008332">
    <property type="entry name" value="MethylG_MeTrfase_N"/>
</dbReference>
<evidence type="ECO:0000313" key="5">
    <source>
        <dbReference type="Proteomes" id="UP001589870"/>
    </source>
</evidence>
<name>A0ABV6U1I2_9ACTN</name>
<sequence>MTVYMRTESPVGDLLLVGEESKTAKGGVALTSVSMTGQKNAPTVQGDWVHAPEALAEVIRQIKAYFAGELTTFDLEHITTGTAFQEQVWQALDTIEYGTTTTYGKLADQIGVPRGHVQALGAAIGMNPLLVVRPCHRVIGADGTMKGYAGGVERKQQLLVHEGALQPMLC</sequence>
<dbReference type="SUPFAM" id="SSF46767">
    <property type="entry name" value="Methylated DNA-protein cysteine methyltransferase, C-terminal domain"/>
    <property type="match status" value="1"/>
</dbReference>
<keyword evidence="5" id="KW-1185">Reference proteome</keyword>
<reference evidence="4 5" key="1">
    <citation type="submission" date="2024-09" db="EMBL/GenBank/DDBJ databases">
        <authorList>
            <person name="Sun Q."/>
            <person name="Mori K."/>
        </authorList>
    </citation>
    <scope>NUCLEOTIDE SEQUENCE [LARGE SCALE GENOMIC DNA]</scope>
    <source>
        <strain evidence="4 5">TBRC 1851</strain>
    </source>
</reference>
<dbReference type="CDD" id="cd06445">
    <property type="entry name" value="ATase"/>
    <property type="match status" value="1"/>
</dbReference>
<dbReference type="InterPro" id="IPR036388">
    <property type="entry name" value="WH-like_DNA-bd_sf"/>
</dbReference>
<dbReference type="InterPro" id="IPR014048">
    <property type="entry name" value="MethylDNA_cys_MeTrfase_DNA-bd"/>
</dbReference>
<keyword evidence="4" id="KW-0808">Transferase</keyword>
<dbReference type="RefSeq" id="WP_394299954.1">
    <property type="nucleotide sequence ID" value="NZ_JBHMQT010000006.1"/>
</dbReference>
<evidence type="ECO:0000256" key="1">
    <source>
        <dbReference type="ARBA" id="ARBA00022763"/>
    </source>
</evidence>
<dbReference type="Gene3D" id="1.10.10.10">
    <property type="entry name" value="Winged helix-like DNA-binding domain superfamily/Winged helix DNA-binding domain"/>
    <property type="match status" value="1"/>
</dbReference>
<dbReference type="EC" id="2.1.1.63" evidence="4"/>
<dbReference type="NCBIfam" id="TIGR00589">
    <property type="entry name" value="ogt"/>
    <property type="match status" value="1"/>
</dbReference>
<keyword evidence="4" id="KW-0489">Methyltransferase</keyword>
<dbReference type="PANTHER" id="PTHR10815:SF5">
    <property type="entry name" value="METHYLATED-DNA--PROTEIN-CYSTEINE METHYLTRANSFERASE"/>
    <property type="match status" value="1"/>
</dbReference>